<organism evidence="1 2">
    <name type="scientific">Dictyobacter kobayashii</name>
    <dbReference type="NCBI Taxonomy" id="2014872"/>
    <lineage>
        <taxon>Bacteria</taxon>
        <taxon>Bacillati</taxon>
        <taxon>Chloroflexota</taxon>
        <taxon>Ktedonobacteria</taxon>
        <taxon>Ktedonobacterales</taxon>
        <taxon>Dictyobacteraceae</taxon>
        <taxon>Dictyobacter</taxon>
    </lineage>
</organism>
<dbReference type="AlphaFoldDB" id="A0A402AHT5"/>
<dbReference type="EMBL" id="BIFS01000001">
    <property type="protein sequence ID" value="GCE18666.1"/>
    <property type="molecule type" value="Genomic_DNA"/>
</dbReference>
<gene>
    <name evidence="1" type="ORF">KDK_24660</name>
</gene>
<proteinExistence type="predicted"/>
<protein>
    <submittedName>
        <fullName evidence="1">Uncharacterized protein</fullName>
    </submittedName>
</protein>
<accession>A0A402AHT5</accession>
<keyword evidence="2" id="KW-1185">Reference proteome</keyword>
<evidence type="ECO:0000313" key="1">
    <source>
        <dbReference type="EMBL" id="GCE18666.1"/>
    </source>
</evidence>
<dbReference type="RefSeq" id="WP_126550169.1">
    <property type="nucleotide sequence ID" value="NZ_BIFS01000001.1"/>
</dbReference>
<comment type="caution">
    <text evidence="1">The sequence shown here is derived from an EMBL/GenBank/DDBJ whole genome shotgun (WGS) entry which is preliminary data.</text>
</comment>
<reference evidence="2" key="1">
    <citation type="submission" date="2018-12" db="EMBL/GenBank/DDBJ databases">
        <title>Tengunoibacter tsumagoiensis gen. nov., sp. nov., Dictyobacter kobayashii sp. nov., D. alpinus sp. nov., and D. joshuensis sp. nov. and description of Dictyobacteraceae fam. nov. within the order Ktedonobacterales isolated from Tengu-no-mugimeshi.</title>
        <authorList>
            <person name="Wang C.M."/>
            <person name="Zheng Y."/>
            <person name="Sakai Y."/>
            <person name="Toyoda A."/>
            <person name="Minakuchi Y."/>
            <person name="Abe K."/>
            <person name="Yokota A."/>
            <person name="Yabe S."/>
        </authorList>
    </citation>
    <scope>NUCLEOTIDE SEQUENCE [LARGE SCALE GENOMIC DNA]</scope>
    <source>
        <strain evidence="2">Uno11</strain>
    </source>
</reference>
<name>A0A402AHT5_9CHLR</name>
<sequence length="66" mass="7838">MFNGHWARKRSQEREHQRVEHCNLIYTVPVTCSGRNTYAFINGERHKVYPTGNDKEPWTTNISLMM</sequence>
<dbReference type="Proteomes" id="UP000287188">
    <property type="component" value="Unassembled WGS sequence"/>
</dbReference>
<evidence type="ECO:0000313" key="2">
    <source>
        <dbReference type="Proteomes" id="UP000287188"/>
    </source>
</evidence>